<keyword evidence="1" id="KW-0489">Methyltransferase</keyword>
<evidence type="ECO:0000256" key="3">
    <source>
        <dbReference type="ARBA" id="ARBA00022691"/>
    </source>
</evidence>
<evidence type="ECO:0000256" key="6">
    <source>
        <dbReference type="ARBA" id="ARBA00022833"/>
    </source>
</evidence>
<dbReference type="InterPro" id="IPR001214">
    <property type="entry name" value="SET_dom"/>
</dbReference>
<dbReference type="PROSITE" id="PS50865">
    <property type="entry name" value="ZF_MYND_2"/>
    <property type="match status" value="1"/>
</dbReference>
<protein>
    <recommendedName>
        <fullName evidence="8">Protein-lysine N-methyltransferase SMYD4</fullName>
    </recommendedName>
    <alternativeName>
        <fullName evidence="9">SET and MYND domain-containing protein 4</fullName>
    </alternativeName>
</protein>
<comment type="function">
    <text evidence="7">Protein-lysine N-methyltransferase. Monomethylates PRMT5, modulating its transcriptional activity. May also act as a histone methyltransferase. Plays a critical role in cardiac development. Acts as a key epigenetic regulator of gene expression during cardiac development via its dual activities as a methyltransferase and negative regulator of HDAC1.</text>
</comment>
<dbReference type="Gene3D" id="1.25.40.10">
    <property type="entry name" value="Tetratricopeptide repeat domain"/>
    <property type="match status" value="1"/>
</dbReference>
<dbReference type="Proteomes" id="UP001162164">
    <property type="component" value="Unassembled WGS sequence"/>
</dbReference>
<proteinExistence type="predicted"/>
<evidence type="ECO:0000313" key="13">
    <source>
        <dbReference type="EMBL" id="KAJ8974015.1"/>
    </source>
</evidence>
<evidence type="ECO:0000256" key="2">
    <source>
        <dbReference type="ARBA" id="ARBA00022679"/>
    </source>
</evidence>
<evidence type="ECO:0000259" key="11">
    <source>
        <dbReference type="PROSITE" id="PS50280"/>
    </source>
</evidence>
<keyword evidence="2" id="KW-0808">Transferase</keyword>
<reference evidence="13" key="1">
    <citation type="journal article" date="2023" name="Insect Mol. Biol.">
        <title>Genome sequencing provides insights into the evolution of gene families encoding plant cell wall-degrading enzymes in longhorned beetles.</title>
        <authorList>
            <person name="Shin N.R."/>
            <person name="Okamura Y."/>
            <person name="Kirsch R."/>
            <person name="Pauchet Y."/>
        </authorList>
    </citation>
    <scope>NUCLEOTIDE SEQUENCE</scope>
    <source>
        <strain evidence="13">MMC_N1</strain>
    </source>
</reference>
<evidence type="ECO:0000256" key="9">
    <source>
        <dbReference type="ARBA" id="ARBA00093680"/>
    </source>
</evidence>
<dbReference type="SUPFAM" id="SSF48452">
    <property type="entry name" value="TPR-like"/>
    <property type="match status" value="1"/>
</dbReference>
<keyword evidence="14" id="KW-1185">Reference proteome</keyword>
<dbReference type="Gene3D" id="1.10.220.160">
    <property type="match status" value="1"/>
</dbReference>
<dbReference type="SUPFAM" id="SSF82199">
    <property type="entry name" value="SET domain"/>
    <property type="match status" value="1"/>
</dbReference>
<dbReference type="EMBL" id="JAPWTJ010001067">
    <property type="protein sequence ID" value="KAJ8974015.1"/>
    <property type="molecule type" value="Genomic_DNA"/>
</dbReference>
<keyword evidence="6" id="KW-0862">Zinc</keyword>
<accession>A0ABQ9J8Q5</accession>
<dbReference type="SUPFAM" id="SSF144232">
    <property type="entry name" value="HIT/MYND zinc finger-like"/>
    <property type="match status" value="1"/>
</dbReference>
<comment type="caution">
    <text evidence="13">The sequence shown here is derived from an EMBL/GenBank/DDBJ whole genome shotgun (WGS) entry which is preliminary data.</text>
</comment>
<dbReference type="InterPro" id="IPR019734">
    <property type="entry name" value="TPR_rpt"/>
</dbReference>
<dbReference type="InterPro" id="IPR011990">
    <property type="entry name" value="TPR-like_helical_dom_sf"/>
</dbReference>
<evidence type="ECO:0000256" key="5">
    <source>
        <dbReference type="ARBA" id="ARBA00022771"/>
    </source>
</evidence>
<dbReference type="InterPro" id="IPR044421">
    <property type="entry name" value="SMYD4_SET"/>
</dbReference>
<dbReference type="Pfam" id="PF00856">
    <property type="entry name" value="SET"/>
    <property type="match status" value="1"/>
</dbReference>
<dbReference type="Gene3D" id="6.10.140.2220">
    <property type="match status" value="1"/>
</dbReference>
<gene>
    <name evidence="13" type="ORF">NQ317_006485</name>
</gene>
<evidence type="ECO:0000259" key="12">
    <source>
        <dbReference type="PROSITE" id="PS50865"/>
    </source>
</evidence>
<dbReference type="InterPro" id="IPR046341">
    <property type="entry name" value="SET_dom_sf"/>
</dbReference>
<dbReference type="InterPro" id="IPR052097">
    <property type="entry name" value="SET-MYND_domain_protein"/>
</dbReference>
<dbReference type="PROSITE" id="PS50280">
    <property type="entry name" value="SET"/>
    <property type="match status" value="1"/>
</dbReference>
<keyword evidence="5 10" id="KW-0863">Zinc-finger</keyword>
<dbReference type="CDD" id="cd10536">
    <property type="entry name" value="SET_SMYD4"/>
    <property type="match status" value="1"/>
</dbReference>
<evidence type="ECO:0000256" key="4">
    <source>
        <dbReference type="ARBA" id="ARBA00022723"/>
    </source>
</evidence>
<evidence type="ECO:0000256" key="8">
    <source>
        <dbReference type="ARBA" id="ARBA00093635"/>
    </source>
</evidence>
<dbReference type="InterPro" id="IPR002893">
    <property type="entry name" value="Znf_MYND"/>
</dbReference>
<evidence type="ECO:0000256" key="7">
    <source>
        <dbReference type="ARBA" id="ARBA00093423"/>
    </source>
</evidence>
<feature type="domain" description="MYND-type" evidence="12">
    <location>
        <begin position="230"/>
        <end position="268"/>
    </location>
</feature>
<dbReference type="PANTHER" id="PTHR46165:SF6">
    <property type="entry name" value="SET AND MYND DOMAIN-CONTAINING PROTEIN 4-LIKE PROTEIN"/>
    <property type="match status" value="1"/>
</dbReference>
<keyword evidence="4" id="KW-0479">Metal-binding</keyword>
<dbReference type="SMART" id="SM00028">
    <property type="entry name" value="TPR"/>
    <property type="match status" value="2"/>
</dbReference>
<feature type="domain" description="SET" evidence="11">
    <location>
        <begin position="176"/>
        <end position="446"/>
    </location>
</feature>
<keyword evidence="3" id="KW-0949">S-adenosyl-L-methionine</keyword>
<sequence length="549" mass="63113">MSDTNINSVQSIISDLSRHLTDTGLVKQTSKQLSSSDTNHERVDLIYALLDGAGLLPALLEDRKCNGLAETLRQKGNEMFKLRKDREALENYTKSIASAEEFSEHLALAYANRSAVLFEKGLFEECLRDIDRALENNYPIKLKSKIIARQEKAKTLKTDQIRTSHFQPIPQIPEDQKNELIDCASDALKIKYEDGIGRHVVATRDISIGEVVAVEKPFCHILIERIYDHCHECLKLCYNLIPCWNCTQAMFCSQECKNRNADYHRYECPILKTTRELGMDKLSILPMKIAIMAKDVYSDINSDYTLDDSGVYRSDRYKEIHNLVSNTELRHVSDIYKRSVSAAIIFHLVKKYTSFFRLSNEDIFKDLVLLHLQTAPCNFHEISELAENDHSHIYDLTEIGAGAYSFLSMFNHSCDPNIVRHCYGPAIVLRAIRSIKKGQQCYDNYGYHYAVMDKDLRETNLKSQYFFKCECEACMKNWPLFEDMPLIHKDIAIWVDYKKGDVDVAKGVLDEVLPRISEFENHLPNRGFAEMQEVVKQCFALLGNVRKTL</sequence>
<dbReference type="Gene3D" id="2.170.270.10">
    <property type="entry name" value="SET domain"/>
    <property type="match status" value="1"/>
</dbReference>
<name>A0ABQ9J8Q5_9CUCU</name>
<organism evidence="13 14">
    <name type="scientific">Molorchus minor</name>
    <dbReference type="NCBI Taxonomy" id="1323400"/>
    <lineage>
        <taxon>Eukaryota</taxon>
        <taxon>Metazoa</taxon>
        <taxon>Ecdysozoa</taxon>
        <taxon>Arthropoda</taxon>
        <taxon>Hexapoda</taxon>
        <taxon>Insecta</taxon>
        <taxon>Pterygota</taxon>
        <taxon>Neoptera</taxon>
        <taxon>Endopterygota</taxon>
        <taxon>Coleoptera</taxon>
        <taxon>Polyphaga</taxon>
        <taxon>Cucujiformia</taxon>
        <taxon>Chrysomeloidea</taxon>
        <taxon>Cerambycidae</taxon>
        <taxon>Lamiinae</taxon>
        <taxon>Monochamini</taxon>
        <taxon>Molorchus</taxon>
    </lineage>
</organism>
<dbReference type="PANTHER" id="PTHR46165">
    <property type="entry name" value="SET AND MYND DOMAIN-CONTAINING PROTEIN 4"/>
    <property type="match status" value="1"/>
</dbReference>
<evidence type="ECO:0000256" key="1">
    <source>
        <dbReference type="ARBA" id="ARBA00022603"/>
    </source>
</evidence>
<evidence type="ECO:0000313" key="14">
    <source>
        <dbReference type="Proteomes" id="UP001162164"/>
    </source>
</evidence>
<evidence type="ECO:0000256" key="10">
    <source>
        <dbReference type="PROSITE-ProRule" id="PRU00134"/>
    </source>
</evidence>